<protein>
    <submittedName>
        <fullName evidence="5">Uncharacterized protein</fullName>
    </submittedName>
</protein>
<keyword evidence="1" id="KW-0175">Coiled coil</keyword>
<keyword evidence="2" id="KW-0812">Transmembrane</keyword>
<keyword evidence="2" id="KW-1133">Transmembrane helix</keyword>
<name>A0A915CHI0_PARUN</name>
<feature type="transmembrane region" description="Helical" evidence="2">
    <location>
        <begin position="100"/>
        <end position="123"/>
    </location>
</feature>
<sequence>RVTMPKVTIIVFFLIPTVFASNEEERHITNEDLFNENMTMIVHLATEILLLFNSTDPLDANLHINVVQLLKLLNRTNPRFIHFNRFDDSRRMHRLKITRFVSRSATMVSISLIIVTTLFVYYVCRRIYVSIIATSTSHLEIDEQTRRNNYEKVLRQVVADIEIIWRYRRELPEANPVEYSQAWMRLLKMYEPFLGQNFKASFPLDFDDKIVSEQKKLMYVFCGEHPEWRVPVLTRAEREKLIRELERKREMERNQTDEQRNA</sequence>
<keyword evidence="4" id="KW-1185">Reference proteome</keyword>
<evidence type="ECO:0000313" key="4">
    <source>
        <dbReference type="Proteomes" id="UP000887569"/>
    </source>
</evidence>
<accession>A0A915CHI0</accession>
<organism evidence="4 5">
    <name type="scientific">Parascaris univalens</name>
    <name type="common">Nematode worm</name>
    <dbReference type="NCBI Taxonomy" id="6257"/>
    <lineage>
        <taxon>Eukaryota</taxon>
        <taxon>Metazoa</taxon>
        <taxon>Ecdysozoa</taxon>
        <taxon>Nematoda</taxon>
        <taxon>Chromadorea</taxon>
        <taxon>Rhabditida</taxon>
        <taxon>Spirurina</taxon>
        <taxon>Ascaridomorpha</taxon>
        <taxon>Ascaridoidea</taxon>
        <taxon>Ascarididae</taxon>
        <taxon>Parascaris</taxon>
    </lineage>
</organism>
<dbReference type="AlphaFoldDB" id="A0A915CHI0"/>
<evidence type="ECO:0000256" key="1">
    <source>
        <dbReference type="SAM" id="Coils"/>
    </source>
</evidence>
<keyword evidence="3" id="KW-0732">Signal</keyword>
<keyword evidence="2" id="KW-0472">Membrane</keyword>
<feature type="chain" id="PRO_5037356549" evidence="3">
    <location>
        <begin position="21"/>
        <end position="262"/>
    </location>
</feature>
<evidence type="ECO:0000256" key="3">
    <source>
        <dbReference type="SAM" id="SignalP"/>
    </source>
</evidence>
<feature type="coiled-coil region" evidence="1">
    <location>
        <begin position="235"/>
        <end position="262"/>
    </location>
</feature>
<dbReference type="WBParaSite" id="PgR200_g003_t07">
    <property type="protein sequence ID" value="PgR200_g003_t07"/>
    <property type="gene ID" value="PgR200_g003"/>
</dbReference>
<evidence type="ECO:0000256" key="2">
    <source>
        <dbReference type="SAM" id="Phobius"/>
    </source>
</evidence>
<proteinExistence type="predicted"/>
<feature type="signal peptide" evidence="3">
    <location>
        <begin position="1"/>
        <end position="20"/>
    </location>
</feature>
<dbReference type="Proteomes" id="UP000887569">
    <property type="component" value="Unplaced"/>
</dbReference>
<evidence type="ECO:0000313" key="5">
    <source>
        <dbReference type="WBParaSite" id="PgR200_g003_t07"/>
    </source>
</evidence>
<reference evidence="5" key="1">
    <citation type="submission" date="2022-11" db="UniProtKB">
        <authorList>
            <consortium name="WormBaseParasite"/>
        </authorList>
    </citation>
    <scope>IDENTIFICATION</scope>
</reference>